<proteinExistence type="predicted"/>
<evidence type="ECO:0000313" key="2">
    <source>
        <dbReference type="Proteomes" id="UP000824110"/>
    </source>
</evidence>
<reference evidence="1" key="2">
    <citation type="journal article" date="2021" name="PeerJ">
        <title>Extensive microbial diversity within the chicken gut microbiome revealed by metagenomics and culture.</title>
        <authorList>
            <person name="Gilroy R."/>
            <person name="Ravi A."/>
            <person name="Getino M."/>
            <person name="Pursley I."/>
            <person name="Horton D.L."/>
            <person name="Alikhan N.F."/>
            <person name="Baker D."/>
            <person name="Gharbi K."/>
            <person name="Hall N."/>
            <person name="Watson M."/>
            <person name="Adriaenssens E.M."/>
            <person name="Foster-Nyarko E."/>
            <person name="Jarju S."/>
            <person name="Secka A."/>
            <person name="Antonio M."/>
            <person name="Oren A."/>
            <person name="Chaudhuri R.R."/>
            <person name="La Ragione R."/>
            <person name="Hildebrand F."/>
            <person name="Pallen M.J."/>
        </authorList>
    </citation>
    <scope>NUCLEOTIDE SEQUENCE</scope>
    <source>
        <strain evidence="1">CHK195-12923</strain>
    </source>
</reference>
<reference evidence="1" key="1">
    <citation type="submission" date="2020-10" db="EMBL/GenBank/DDBJ databases">
        <authorList>
            <person name="Gilroy R."/>
        </authorList>
    </citation>
    <scope>NUCLEOTIDE SEQUENCE</scope>
    <source>
        <strain evidence="1">CHK195-12923</strain>
    </source>
</reference>
<protein>
    <submittedName>
        <fullName evidence="1">Uncharacterized protein</fullName>
    </submittedName>
</protein>
<comment type="caution">
    <text evidence="1">The sequence shown here is derived from an EMBL/GenBank/DDBJ whole genome shotgun (WGS) entry which is preliminary data.</text>
</comment>
<name>A0A9D1MIX7_9FIRM</name>
<dbReference type="AlphaFoldDB" id="A0A9D1MIX7"/>
<sequence length="70" mass="8151">MSQDVKNGRFRIFKENGELAVDDYEEWLAGQTVTDEETGAEGFPLYLFDKLILCELYKLLKEHLTHKQGE</sequence>
<evidence type="ECO:0000313" key="1">
    <source>
        <dbReference type="EMBL" id="HIU61106.1"/>
    </source>
</evidence>
<dbReference type="EMBL" id="DVNE01000003">
    <property type="protein sequence ID" value="HIU61106.1"/>
    <property type="molecule type" value="Genomic_DNA"/>
</dbReference>
<gene>
    <name evidence="1" type="ORF">IAB69_00450</name>
</gene>
<accession>A0A9D1MIX7</accession>
<organism evidence="1 2">
    <name type="scientific">Candidatus Coproplasma excrementigallinarum</name>
    <dbReference type="NCBI Taxonomy" id="2840747"/>
    <lineage>
        <taxon>Bacteria</taxon>
        <taxon>Bacillati</taxon>
        <taxon>Bacillota</taxon>
        <taxon>Clostridia</taxon>
        <taxon>Eubacteriales</taxon>
        <taxon>Candidatus Coproplasma</taxon>
    </lineage>
</organism>
<dbReference type="Proteomes" id="UP000824110">
    <property type="component" value="Unassembled WGS sequence"/>
</dbReference>